<evidence type="ECO:0000313" key="2">
    <source>
        <dbReference type="EMBL" id="MDT1064642.1"/>
    </source>
</evidence>
<evidence type="ECO:0000256" key="1">
    <source>
        <dbReference type="SAM" id="MobiDB-lite"/>
    </source>
</evidence>
<reference evidence="3" key="1">
    <citation type="submission" date="2023-07" db="EMBL/GenBank/DDBJ databases">
        <title>Characterization of two Paracoccaceae strains isolated from Phycosphere and proposal of Xinfangfangia lacusdiani sp. nov.</title>
        <authorList>
            <person name="Deng Y."/>
            <person name="Zhang Y.Q."/>
        </authorList>
    </citation>
    <scope>NUCLEOTIDE SEQUENCE [LARGE SCALE GENOMIC DNA]</scope>
    <source>
        <strain evidence="3">CPCC 101403</strain>
    </source>
</reference>
<organism evidence="2 3">
    <name type="scientific">Paracoccus broussonetiae</name>
    <dbReference type="NCBI Taxonomy" id="3075834"/>
    <lineage>
        <taxon>Bacteria</taxon>
        <taxon>Pseudomonadati</taxon>
        <taxon>Pseudomonadota</taxon>
        <taxon>Alphaproteobacteria</taxon>
        <taxon>Rhodobacterales</taxon>
        <taxon>Paracoccaceae</taxon>
        <taxon>Paracoccus</taxon>
    </lineage>
</organism>
<accession>A0ABU3ELI7</accession>
<feature type="compositionally biased region" description="Low complexity" evidence="1">
    <location>
        <begin position="9"/>
        <end position="20"/>
    </location>
</feature>
<keyword evidence="3" id="KW-1185">Reference proteome</keyword>
<feature type="region of interest" description="Disordered" evidence="1">
    <location>
        <begin position="1"/>
        <end position="62"/>
    </location>
</feature>
<dbReference type="EMBL" id="JAVRQI010000028">
    <property type="protein sequence ID" value="MDT1064642.1"/>
    <property type="molecule type" value="Genomic_DNA"/>
</dbReference>
<evidence type="ECO:0000313" key="3">
    <source>
        <dbReference type="Proteomes" id="UP001251085"/>
    </source>
</evidence>
<protein>
    <submittedName>
        <fullName evidence="2">Uncharacterized protein</fullName>
    </submittedName>
</protein>
<proteinExistence type="predicted"/>
<comment type="caution">
    <text evidence="2">The sequence shown here is derived from an EMBL/GenBank/DDBJ whole genome shotgun (WGS) entry which is preliminary data.</text>
</comment>
<gene>
    <name evidence="2" type="ORF">RM190_22485</name>
</gene>
<name>A0ABU3ELI7_9RHOB</name>
<dbReference type="Proteomes" id="UP001251085">
    <property type="component" value="Unassembled WGS sequence"/>
</dbReference>
<sequence length="62" mass="6552">MKSSTIAAGLNSGDGSLLGDVAERPPGYPAVGSTDRLKNRPPENPTLGKTDGRKIRPYKKTN</sequence>